<dbReference type="OrthoDB" id="979394at2"/>
<dbReference type="Proteomes" id="UP000294830">
    <property type="component" value="Unassembled WGS sequence"/>
</dbReference>
<evidence type="ECO:0000313" key="3">
    <source>
        <dbReference type="Proteomes" id="UP000294830"/>
    </source>
</evidence>
<keyword evidence="3" id="KW-1185">Reference proteome</keyword>
<comment type="caution">
    <text evidence="2">The sequence shown here is derived from an EMBL/GenBank/DDBJ whole genome shotgun (WGS) entry which is preliminary data.</text>
</comment>
<protein>
    <recommendedName>
        <fullName evidence="4">VWFA domain-containing protein</fullName>
    </recommendedName>
</protein>
<dbReference type="Gene3D" id="3.40.50.410">
    <property type="entry name" value="von Willebrand factor, type A domain"/>
    <property type="match status" value="1"/>
</dbReference>
<dbReference type="SUPFAM" id="SSF53300">
    <property type="entry name" value="vWA-like"/>
    <property type="match status" value="1"/>
</dbReference>
<name>A0A4R2EFC0_9BACT</name>
<dbReference type="AlphaFoldDB" id="A0A4R2EFC0"/>
<dbReference type="EMBL" id="SLWB01000008">
    <property type="protein sequence ID" value="TCN66677.1"/>
    <property type="molecule type" value="Genomic_DNA"/>
</dbReference>
<feature type="signal peptide" evidence="1">
    <location>
        <begin position="1"/>
        <end position="27"/>
    </location>
</feature>
<evidence type="ECO:0000313" key="2">
    <source>
        <dbReference type="EMBL" id="TCN66677.1"/>
    </source>
</evidence>
<dbReference type="RefSeq" id="WP_131839378.1">
    <property type="nucleotide sequence ID" value="NZ_SLWB01000008.1"/>
</dbReference>
<evidence type="ECO:0000256" key="1">
    <source>
        <dbReference type="SAM" id="SignalP"/>
    </source>
</evidence>
<dbReference type="PROSITE" id="PS51257">
    <property type="entry name" value="PROKAR_LIPOPROTEIN"/>
    <property type="match status" value="1"/>
</dbReference>
<evidence type="ECO:0008006" key="4">
    <source>
        <dbReference type="Google" id="ProtNLM"/>
    </source>
</evidence>
<reference evidence="2 3" key="1">
    <citation type="submission" date="2019-03" db="EMBL/GenBank/DDBJ databases">
        <title>Genomic Encyclopedia of Archaeal and Bacterial Type Strains, Phase II (KMG-II): from individual species to whole genera.</title>
        <authorList>
            <person name="Goeker M."/>
        </authorList>
    </citation>
    <scope>NUCLEOTIDE SEQUENCE [LARGE SCALE GENOMIC DNA]</scope>
    <source>
        <strain evidence="2 3">RL-C</strain>
    </source>
</reference>
<dbReference type="InterPro" id="IPR036465">
    <property type="entry name" value="vWFA_dom_sf"/>
</dbReference>
<accession>A0A4R2EFC0</accession>
<feature type="chain" id="PRO_5020316176" description="VWFA domain-containing protein" evidence="1">
    <location>
        <begin position="28"/>
        <end position="556"/>
    </location>
</feature>
<keyword evidence="1" id="KW-0732">Signal</keyword>
<proteinExistence type="predicted"/>
<organism evidence="2 3">
    <name type="scientific">Acetobacteroides hydrogenigenes</name>
    <dbReference type="NCBI Taxonomy" id="979970"/>
    <lineage>
        <taxon>Bacteria</taxon>
        <taxon>Pseudomonadati</taxon>
        <taxon>Bacteroidota</taxon>
        <taxon>Bacteroidia</taxon>
        <taxon>Bacteroidales</taxon>
        <taxon>Rikenellaceae</taxon>
        <taxon>Acetobacteroides</taxon>
    </lineage>
</organism>
<gene>
    <name evidence="2" type="ORF">CLV25_10815</name>
</gene>
<sequence>MKRNRLLLGAVAMTAMALFLITGCNQAYDEETPIDQTTQARLLNLPSNPSPDQLGKIPAATVQLLSFPPQSRLKAATSGSSWLEPASLEKTLKTGQSVTEKKTAHLTGAPPIGDVMFTIDLTGSMGGELENVKVNSVNIMNQIRMIIADSKFGVISHMDYKGYFSGCGYSASYGSGPDYPYALNQSLTSSNTVVAGAISGLNLGYGDDGPEDYTRVLYETTADASIGWRSGAKKIVVAWLDAIPHDCNVFGILGGSGSTGPDPGRDGVAGTPDDLAILPVLDQMAAQNITLIVLHSGGNLDLWKAYAAKTGGDAFQINSDGTIPGGSDIATFIAGIIQSEVSKIDKLTLEVCTPGYAGWLTSVTPASYTDIVLGEDPLTYDFDIAITVPAGTPDGVYEFDVCLVGDGVVYGKQHVKITVKNAVEVGFDVHPTSCPNPINRTGNGVMPAAILGSAGLDVTQIDPASILINGVAVPVRWSIEDVSTPYLPYVGKKLSATSCNTLGPDGYADLTLKFNLQDIASLLAGNAVGDVVKLSVTGKLLDGTDIVGEDIIIIRK</sequence>